<dbReference type="RefSeq" id="WP_202082142.1">
    <property type="nucleotide sequence ID" value="NZ_JAERTZ010000004.1"/>
</dbReference>
<keyword evidence="3" id="KW-1185">Reference proteome</keyword>
<keyword evidence="1" id="KW-1133">Transmembrane helix</keyword>
<sequence>MSTATRQTTKGALLAFLTRLHFYIGLLVGPFILVAALTGTLYVLSPQLEARLYAKQLTADATGTPHSLAEQITAAQAVAGEDDRLFAVRPAPHAGSTTRVMFSRPGLGESESHAVFVDPVTLAIQGELTVYGTSGILPFRITLDYLHRNLMLGDFGRHYSELAASWLWVAALGGMALWLLGGRPSKAAASRGGTMRLRRLHGLTGLWILLGLLFFSATGLTWSKWAGDRIGALRTTMGWVTPSVSLQLDTATLAAGAHTGHDHGHGPAPAAGATGLAEPALFDTVLATARAAGIDADIIEIRPARSADSAWMVREVDRSWPTQVDTLAIDPASLQVTSRADFAEFPLVAKLIRWGIDAHMGILFGLANQLLLAAFGLALSCMIVLGYLAWWRRRPAAGSLQPLLQAWQRLGPATRAASLALAAALGWCLPVLGASLLLFLLVDLLRWRRARQAAPLPAGTTD</sequence>
<keyword evidence="1" id="KW-0472">Membrane</keyword>
<gene>
    <name evidence="2" type="ORF">JKV55_02385</name>
</gene>
<name>A0ABS1QMU0_9GAMM</name>
<reference evidence="3" key="1">
    <citation type="submission" date="2021-01" db="EMBL/GenBank/DDBJ databases">
        <title>Genome public.</title>
        <authorList>
            <person name="Liu C."/>
            <person name="Sun Q."/>
        </authorList>
    </citation>
    <scope>NUCLEOTIDE SEQUENCE [LARGE SCALE GENOMIC DNA]</scope>
    <source>
        <strain evidence="3">CGMCC 1.18722</strain>
    </source>
</reference>
<comment type="caution">
    <text evidence="2">The sequence shown here is derived from an EMBL/GenBank/DDBJ whole genome shotgun (WGS) entry which is preliminary data.</text>
</comment>
<feature type="transmembrane region" description="Helical" evidence="1">
    <location>
        <begin position="200"/>
        <end position="222"/>
    </location>
</feature>
<dbReference type="PANTHER" id="PTHR34219:SF1">
    <property type="entry name" value="PEPSY DOMAIN-CONTAINING PROTEIN"/>
    <property type="match status" value="1"/>
</dbReference>
<dbReference type="Pfam" id="PF03929">
    <property type="entry name" value="PepSY_TM"/>
    <property type="match status" value="1"/>
</dbReference>
<organism evidence="2 3">
    <name type="scientific">Zobellella iuensis</name>
    <dbReference type="NCBI Taxonomy" id="2803811"/>
    <lineage>
        <taxon>Bacteria</taxon>
        <taxon>Pseudomonadati</taxon>
        <taxon>Pseudomonadota</taxon>
        <taxon>Gammaproteobacteria</taxon>
        <taxon>Aeromonadales</taxon>
        <taxon>Aeromonadaceae</taxon>
        <taxon>Zobellella</taxon>
    </lineage>
</organism>
<accession>A0ABS1QMU0</accession>
<feature type="transmembrane region" description="Helical" evidence="1">
    <location>
        <begin position="20"/>
        <end position="44"/>
    </location>
</feature>
<dbReference type="InterPro" id="IPR005625">
    <property type="entry name" value="PepSY-ass_TM"/>
</dbReference>
<evidence type="ECO:0000256" key="1">
    <source>
        <dbReference type="SAM" id="Phobius"/>
    </source>
</evidence>
<dbReference type="EMBL" id="JAERTZ010000004">
    <property type="protein sequence ID" value="MBL1376180.1"/>
    <property type="molecule type" value="Genomic_DNA"/>
</dbReference>
<dbReference type="PANTHER" id="PTHR34219">
    <property type="entry name" value="IRON-REGULATED INNER MEMBRANE PROTEIN-RELATED"/>
    <property type="match status" value="1"/>
</dbReference>
<dbReference type="Proteomes" id="UP000638570">
    <property type="component" value="Unassembled WGS sequence"/>
</dbReference>
<evidence type="ECO:0000313" key="3">
    <source>
        <dbReference type="Proteomes" id="UP000638570"/>
    </source>
</evidence>
<proteinExistence type="predicted"/>
<keyword evidence="1" id="KW-0812">Transmembrane</keyword>
<feature type="transmembrane region" description="Helical" evidence="1">
    <location>
        <begin position="419"/>
        <end position="442"/>
    </location>
</feature>
<evidence type="ECO:0000313" key="2">
    <source>
        <dbReference type="EMBL" id="MBL1376180.1"/>
    </source>
</evidence>
<protein>
    <submittedName>
        <fullName evidence="2">PepSY domain-containing protein</fullName>
    </submittedName>
</protein>
<feature type="transmembrane region" description="Helical" evidence="1">
    <location>
        <begin position="162"/>
        <end position="180"/>
    </location>
</feature>
<feature type="transmembrane region" description="Helical" evidence="1">
    <location>
        <begin position="370"/>
        <end position="390"/>
    </location>
</feature>